<keyword evidence="5" id="KW-0233">DNA recombination</keyword>
<dbReference type="GO" id="GO:0003677">
    <property type="term" value="F:DNA binding"/>
    <property type="evidence" value="ECO:0007669"/>
    <property type="project" value="UniProtKB-UniRule"/>
</dbReference>
<evidence type="ECO:0000256" key="6">
    <source>
        <dbReference type="PROSITE-ProRule" id="PRU01248"/>
    </source>
</evidence>
<dbReference type="GO" id="GO:0006310">
    <property type="term" value="P:DNA recombination"/>
    <property type="evidence" value="ECO:0007669"/>
    <property type="project" value="UniProtKB-KW"/>
</dbReference>
<name>A0A6N3CFJ3_EUBLI</name>
<dbReference type="InterPro" id="IPR013762">
    <property type="entry name" value="Integrase-like_cat_sf"/>
</dbReference>
<dbReference type="InterPro" id="IPR010998">
    <property type="entry name" value="Integrase_recombinase_N"/>
</dbReference>
<dbReference type="GO" id="GO:0015074">
    <property type="term" value="P:DNA integration"/>
    <property type="evidence" value="ECO:0007669"/>
    <property type="project" value="UniProtKB-KW"/>
</dbReference>
<evidence type="ECO:0000256" key="2">
    <source>
        <dbReference type="ARBA" id="ARBA00008857"/>
    </source>
</evidence>
<dbReference type="InterPro" id="IPR002104">
    <property type="entry name" value="Integrase_catalytic"/>
</dbReference>
<dbReference type="Pfam" id="PF00589">
    <property type="entry name" value="Phage_integrase"/>
    <property type="match status" value="1"/>
</dbReference>
<dbReference type="Gene3D" id="1.10.150.130">
    <property type="match status" value="1"/>
</dbReference>
<keyword evidence="3" id="KW-0229">DNA integration</keyword>
<dbReference type="EMBL" id="CACRTR010000008">
    <property type="protein sequence ID" value="VYU12677.1"/>
    <property type="molecule type" value="Genomic_DNA"/>
</dbReference>
<feature type="domain" description="Tyr recombinase" evidence="7">
    <location>
        <begin position="202"/>
        <end position="401"/>
    </location>
</feature>
<accession>A0A6N3CFJ3</accession>
<evidence type="ECO:0000259" key="8">
    <source>
        <dbReference type="PROSITE" id="PS51900"/>
    </source>
</evidence>
<comment type="similarity">
    <text evidence="2">Belongs to the 'phage' integrase family.</text>
</comment>
<dbReference type="AlphaFoldDB" id="A0A6N3CFJ3"/>
<dbReference type="PANTHER" id="PTHR30349:SF41">
    <property type="entry name" value="INTEGRASE_RECOMBINASE PROTEIN MJ0367-RELATED"/>
    <property type="match status" value="1"/>
</dbReference>
<gene>
    <name evidence="9" type="primary">Int-Tn_6</name>
    <name evidence="9" type="ORF">ELLFYP34_02753</name>
</gene>
<dbReference type="PROSITE" id="PS51900">
    <property type="entry name" value="CB"/>
    <property type="match status" value="1"/>
</dbReference>
<reference evidence="9" key="1">
    <citation type="submission" date="2019-11" db="EMBL/GenBank/DDBJ databases">
        <authorList>
            <person name="Feng L."/>
        </authorList>
    </citation>
    <scope>NUCLEOTIDE SEQUENCE</scope>
    <source>
        <strain evidence="9">ElimosumLFYP34</strain>
    </source>
</reference>
<keyword evidence="4 6" id="KW-0238">DNA-binding</keyword>
<dbReference type="InterPro" id="IPR044068">
    <property type="entry name" value="CB"/>
</dbReference>
<feature type="domain" description="Core-binding (CB)" evidence="8">
    <location>
        <begin position="95"/>
        <end position="181"/>
    </location>
</feature>
<evidence type="ECO:0000313" key="9">
    <source>
        <dbReference type="EMBL" id="VYU12677.1"/>
    </source>
</evidence>
<dbReference type="InterPro" id="IPR050090">
    <property type="entry name" value="Tyrosine_recombinase_XerCD"/>
</dbReference>
<comment type="function">
    <text evidence="1">Site-specific tyrosine recombinase, which acts by catalyzing the cutting and rejoining of the recombining DNA molecules.</text>
</comment>
<dbReference type="InterPro" id="IPR004107">
    <property type="entry name" value="Integrase_SAM-like_N"/>
</dbReference>
<dbReference type="PROSITE" id="PS51898">
    <property type="entry name" value="TYR_RECOMBINASE"/>
    <property type="match status" value="1"/>
</dbReference>
<dbReference type="PANTHER" id="PTHR30349">
    <property type="entry name" value="PHAGE INTEGRASE-RELATED"/>
    <property type="match status" value="1"/>
</dbReference>
<evidence type="ECO:0000256" key="4">
    <source>
        <dbReference type="ARBA" id="ARBA00023125"/>
    </source>
</evidence>
<proteinExistence type="inferred from homology"/>
<organism evidence="9">
    <name type="scientific">Eubacterium limosum</name>
    <dbReference type="NCBI Taxonomy" id="1736"/>
    <lineage>
        <taxon>Bacteria</taxon>
        <taxon>Bacillati</taxon>
        <taxon>Bacillota</taxon>
        <taxon>Clostridia</taxon>
        <taxon>Eubacteriales</taxon>
        <taxon>Eubacteriaceae</taxon>
        <taxon>Eubacterium</taxon>
    </lineage>
</organism>
<evidence type="ECO:0000256" key="1">
    <source>
        <dbReference type="ARBA" id="ARBA00003283"/>
    </source>
</evidence>
<dbReference type="Pfam" id="PF14659">
    <property type="entry name" value="Phage_int_SAM_3"/>
    <property type="match status" value="1"/>
</dbReference>
<dbReference type="Gene3D" id="1.10.443.10">
    <property type="entry name" value="Intergrase catalytic core"/>
    <property type="match status" value="1"/>
</dbReference>
<protein>
    <submittedName>
        <fullName evidence="9">Transposase from transposon Tn916</fullName>
    </submittedName>
</protein>
<sequence length="412" mass="47843">MKNYRKNVRKRADGRYEARCIVGYNNIYGKAVYRYLYAKTYQKVVEKLECCEKENFEEVELQRVLRKNRKRKNSSGVITEKFQEKKIINSEEYSAFLREWLTDWLENSKKTEIKKSSYTQYSSVVYNHLIPTIGDYRMQEVTSDVIQNYVKAKLSHHQKALSSTTVRRHISILSSALKQAVKLGIITVNPCIDVCIPAAKKRKMDVFSKEEYQKLEKTLYCDQDKVKATAVLLALKTGVRLGELAALRWCDIDFEEKTMMVRDAVHRVNTSEEAGGKKTTMIFEGTKSYYSERNIPMNHEIYTLLKGYEAILSVKGEFVFLSKKGSFIDPRVYQTYFADVLKNAGIKKRNFHILRHTFATRAASKNMQLAVLSRLLGHSNITVTLKSYIHPLTEQDRIEMNKLSEIPIDKEK</sequence>
<dbReference type="SUPFAM" id="SSF56349">
    <property type="entry name" value="DNA breaking-rejoining enzymes"/>
    <property type="match status" value="1"/>
</dbReference>
<evidence type="ECO:0000259" key="7">
    <source>
        <dbReference type="PROSITE" id="PS51898"/>
    </source>
</evidence>
<evidence type="ECO:0000256" key="5">
    <source>
        <dbReference type="ARBA" id="ARBA00023172"/>
    </source>
</evidence>
<dbReference type="InterPro" id="IPR011010">
    <property type="entry name" value="DNA_brk_join_enz"/>
</dbReference>
<dbReference type="CDD" id="cd01189">
    <property type="entry name" value="INT_ICEBs1_C_like"/>
    <property type="match status" value="1"/>
</dbReference>
<evidence type="ECO:0000256" key="3">
    <source>
        <dbReference type="ARBA" id="ARBA00022908"/>
    </source>
</evidence>